<dbReference type="GO" id="GO:0009653">
    <property type="term" value="P:anatomical structure morphogenesis"/>
    <property type="evidence" value="ECO:0007669"/>
    <property type="project" value="TreeGrafter"/>
</dbReference>
<dbReference type="InterPro" id="IPR018122">
    <property type="entry name" value="TF_fork_head_CS_1"/>
</dbReference>
<evidence type="ECO:0000256" key="1">
    <source>
        <dbReference type="ARBA" id="ARBA00023125"/>
    </source>
</evidence>
<dbReference type="GO" id="GO:0030154">
    <property type="term" value="P:cell differentiation"/>
    <property type="evidence" value="ECO:0007669"/>
    <property type="project" value="TreeGrafter"/>
</dbReference>
<dbReference type="PANTHER" id="PTHR11829">
    <property type="entry name" value="FORKHEAD BOX PROTEIN"/>
    <property type="match status" value="1"/>
</dbReference>
<dbReference type="PROSITE" id="PS50039">
    <property type="entry name" value="FORK_HEAD_3"/>
    <property type="match status" value="1"/>
</dbReference>
<dbReference type="Gene3D" id="1.10.10.10">
    <property type="entry name" value="Winged helix-like DNA-binding domain superfamily/Winged helix DNA-binding domain"/>
    <property type="match status" value="1"/>
</dbReference>
<dbReference type="InterPro" id="IPR036390">
    <property type="entry name" value="WH_DNA-bd_sf"/>
</dbReference>
<feature type="region of interest" description="Disordered" evidence="3">
    <location>
        <begin position="1"/>
        <end position="20"/>
    </location>
</feature>
<evidence type="ECO:0000259" key="4">
    <source>
        <dbReference type="PROSITE" id="PS50039"/>
    </source>
</evidence>
<dbReference type="GO" id="GO:0005634">
    <property type="term" value="C:nucleus"/>
    <property type="evidence" value="ECO:0007669"/>
    <property type="project" value="UniProtKB-SubCell"/>
</dbReference>
<dbReference type="PROSITE" id="PS00657">
    <property type="entry name" value="FORK_HEAD_1"/>
    <property type="match status" value="1"/>
</dbReference>
<evidence type="ECO:0000256" key="3">
    <source>
        <dbReference type="SAM" id="MobiDB-lite"/>
    </source>
</evidence>
<name>A0A915LN38_MELJA</name>
<feature type="DNA-binding region" description="Fork-head" evidence="2">
    <location>
        <begin position="43"/>
        <end position="119"/>
    </location>
</feature>
<protein>
    <submittedName>
        <fullName evidence="6">Fork-head domain-containing protein</fullName>
    </submittedName>
</protein>
<evidence type="ECO:0000256" key="2">
    <source>
        <dbReference type="PROSITE-ProRule" id="PRU00089"/>
    </source>
</evidence>
<dbReference type="GO" id="GO:0000981">
    <property type="term" value="F:DNA-binding transcription factor activity, RNA polymerase II-specific"/>
    <property type="evidence" value="ECO:0007669"/>
    <property type="project" value="TreeGrafter"/>
</dbReference>
<dbReference type="InterPro" id="IPR050211">
    <property type="entry name" value="FOX_domain-containing"/>
</dbReference>
<dbReference type="AlphaFoldDB" id="A0A915LN38"/>
<dbReference type="GO" id="GO:0000978">
    <property type="term" value="F:RNA polymerase II cis-regulatory region sequence-specific DNA binding"/>
    <property type="evidence" value="ECO:0007669"/>
    <property type="project" value="TreeGrafter"/>
</dbReference>
<dbReference type="PANTHER" id="PTHR11829:SF380">
    <property type="entry name" value="PROTEIN FORK HEAD"/>
    <property type="match status" value="1"/>
</dbReference>
<reference evidence="6" key="1">
    <citation type="submission" date="2022-11" db="UniProtKB">
        <authorList>
            <consortium name="WormBaseParasite"/>
        </authorList>
    </citation>
    <scope>IDENTIFICATION</scope>
</reference>
<comment type="subcellular location">
    <subcellularLocation>
        <location evidence="2">Nucleus</location>
    </subcellularLocation>
</comment>
<sequence>MTSSTNGESTNTTNQSPPIHNMEELTVHEMQKIKNQGSYGPNKPPYSYISLISMAIQQSDRKMCTLSEVIVVPGKIQLGILYLLMIVLLKFLEPPTDIIGNEEEEKYQKINNFNLITNRRRQEENTNNLQQQIEIFNNNFELANLTQIQCPSSSSEILQGNNLCGSPSVISSIGGGGGGQQPLVDYQMLSSNFPQDYTNASMMYSGGNISAGGGGGQTTQTIYNGK</sequence>
<dbReference type="WBParaSite" id="scaffold1317_cov189.g2885">
    <property type="protein sequence ID" value="scaffold1317_cov189.g2885"/>
    <property type="gene ID" value="scaffold1317_cov189.g2885"/>
</dbReference>
<keyword evidence="1 2" id="KW-0238">DNA-binding</keyword>
<dbReference type="InterPro" id="IPR001766">
    <property type="entry name" value="Fork_head_dom"/>
</dbReference>
<organism evidence="5 6">
    <name type="scientific">Meloidogyne javanica</name>
    <name type="common">Root-knot nematode worm</name>
    <dbReference type="NCBI Taxonomy" id="6303"/>
    <lineage>
        <taxon>Eukaryota</taxon>
        <taxon>Metazoa</taxon>
        <taxon>Ecdysozoa</taxon>
        <taxon>Nematoda</taxon>
        <taxon>Chromadorea</taxon>
        <taxon>Rhabditida</taxon>
        <taxon>Tylenchina</taxon>
        <taxon>Tylenchomorpha</taxon>
        <taxon>Tylenchoidea</taxon>
        <taxon>Meloidogynidae</taxon>
        <taxon>Meloidogyninae</taxon>
        <taxon>Meloidogyne</taxon>
        <taxon>Meloidogyne incognita group</taxon>
    </lineage>
</organism>
<evidence type="ECO:0000313" key="6">
    <source>
        <dbReference type="WBParaSite" id="scaffold1317_cov189.g2885"/>
    </source>
</evidence>
<proteinExistence type="predicted"/>
<dbReference type="InterPro" id="IPR036388">
    <property type="entry name" value="WH-like_DNA-bd_sf"/>
</dbReference>
<feature type="compositionally biased region" description="Low complexity" evidence="3">
    <location>
        <begin position="1"/>
        <end position="14"/>
    </location>
</feature>
<dbReference type="Pfam" id="PF00250">
    <property type="entry name" value="Forkhead"/>
    <property type="match status" value="1"/>
</dbReference>
<keyword evidence="5" id="KW-1185">Reference proteome</keyword>
<keyword evidence="2" id="KW-0539">Nucleus</keyword>
<accession>A0A915LN38</accession>
<dbReference type="SUPFAM" id="SSF46785">
    <property type="entry name" value="Winged helix' DNA-binding domain"/>
    <property type="match status" value="1"/>
</dbReference>
<feature type="domain" description="Fork-head" evidence="4">
    <location>
        <begin position="43"/>
        <end position="119"/>
    </location>
</feature>
<dbReference type="Proteomes" id="UP000887561">
    <property type="component" value="Unplaced"/>
</dbReference>
<evidence type="ECO:0000313" key="5">
    <source>
        <dbReference type="Proteomes" id="UP000887561"/>
    </source>
</evidence>